<dbReference type="Proteomes" id="UP001296943">
    <property type="component" value="Unassembled WGS sequence"/>
</dbReference>
<dbReference type="PANTHER" id="PTHR30032">
    <property type="entry name" value="N-ACETYLMURAMOYL-L-ALANINE AMIDASE-RELATED"/>
    <property type="match status" value="1"/>
</dbReference>
<evidence type="ECO:0000259" key="1">
    <source>
        <dbReference type="Pfam" id="PF08486"/>
    </source>
</evidence>
<comment type="caution">
    <text evidence="2">The sequence shown here is derived from an EMBL/GenBank/DDBJ whole genome shotgun (WGS) entry which is preliminary data.</text>
</comment>
<protein>
    <submittedName>
        <fullName evidence="2">Stage II sporulation protein D</fullName>
    </submittedName>
</protein>
<dbReference type="NCBIfam" id="TIGR02669">
    <property type="entry name" value="SpoIID_LytB"/>
    <property type="match status" value="1"/>
</dbReference>
<evidence type="ECO:0000313" key="3">
    <source>
        <dbReference type="Proteomes" id="UP001296943"/>
    </source>
</evidence>
<sequence length="350" mass="39662">MSKWRKRQTMYSWKAPSIILVGSLITFILVVPTLIVLPFIQSAEVEKETVSEQKEIEEVIIEASDSPFSVHVFRSNKETTESVPLEDYVTRVVASEMPADFELEALKAQALTARTYIVNYLMHKEENSLPGNADVTDTVQHQVYKSDQELREQWGTDYNWKINKIRQAVAATMGEIVTYEGEPITPAFFSTSNGYTEDSEKYWQNELPYLRSVESPWDEESPKYLDQKIFTIEQVENALGINLAQSNGSFQMERTKSNRVASIALGGKTFTGRDVREKLDLNSSDFEIKQKGDHLVFTTKGYGHGVGMSQYGANGMAKEGETYKDIISYYYQGAEVDQVDYNAPKLAAKK</sequence>
<reference evidence="2 3" key="1">
    <citation type="submission" date="2021-01" db="EMBL/GenBank/DDBJ databases">
        <title>Genomic Encyclopedia of Type Strains, Phase IV (KMG-IV): sequencing the most valuable type-strain genomes for metagenomic binning, comparative biology and taxonomic classification.</title>
        <authorList>
            <person name="Goeker M."/>
        </authorList>
    </citation>
    <scope>NUCLEOTIDE SEQUENCE [LARGE SCALE GENOMIC DNA]</scope>
    <source>
        <strain evidence="2 3">DSM 23711</strain>
    </source>
</reference>
<proteinExistence type="predicted"/>
<dbReference type="InterPro" id="IPR014225">
    <property type="entry name" value="Spore_II_D_firmicutes"/>
</dbReference>
<evidence type="ECO:0000313" key="2">
    <source>
        <dbReference type="EMBL" id="MBM7571298.1"/>
    </source>
</evidence>
<dbReference type="InterPro" id="IPR051922">
    <property type="entry name" value="Bact_Sporulation_Assoc"/>
</dbReference>
<dbReference type="RefSeq" id="WP_204498808.1">
    <property type="nucleotide sequence ID" value="NZ_JAFBDR010000008.1"/>
</dbReference>
<dbReference type="Pfam" id="PF08486">
    <property type="entry name" value="SpoIID"/>
    <property type="match status" value="1"/>
</dbReference>
<dbReference type="InterPro" id="IPR013693">
    <property type="entry name" value="SpoIID/LytB_N"/>
</dbReference>
<keyword evidence="3" id="KW-1185">Reference proteome</keyword>
<dbReference type="PANTHER" id="PTHR30032:SF4">
    <property type="entry name" value="AMIDASE ENHANCER"/>
    <property type="match status" value="1"/>
</dbReference>
<dbReference type="EMBL" id="JAFBDR010000008">
    <property type="protein sequence ID" value="MBM7571298.1"/>
    <property type="molecule type" value="Genomic_DNA"/>
</dbReference>
<name>A0ABS2MZS8_9BACI</name>
<feature type="domain" description="Sporulation stage II protein D amidase enhancer LytB N-terminal" evidence="1">
    <location>
        <begin position="77"/>
        <end position="179"/>
    </location>
</feature>
<organism evidence="2 3">
    <name type="scientific">Aquibacillus albus</name>
    <dbReference type="NCBI Taxonomy" id="1168171"/>
    <lineage>
        <taxon>Bacteria</taxon>
        <taxon>Bacillati</taxon>
        <taxon>Bacillota</taxon>
        <taxon>Bacilli</taxon>
        <taxon>Bacillales</taxon>
        <taxon>Bacillaceae</taxon>
        <taxon>Aquibacillus</taxon>
    </lineage>
</organism>
<gene>
    <name evidence="2" type="ORF">JOC48_001794</name>
</gene>
<dbReference type="InterPro" id="IPR013486">
    <property type="entry name" value="SpoIID/LytB"/>
</dbReference>
<accession>A0ABS2MZS8</accession>
<dbReference type="NCBIfam" id="TIGR02870">
    <property type="entry name" value="spore_II_D"/>
    <property type="match status" value="1"/>
</dbReference>